<organism evidence="5 6">
    <name type="scientific">Streptomyces ovatisporus</name>
    <dbReference type="NCBI Taxonomy" id="1128682"/>
    <lineage>
        <taxon>Bacteria</taxon>
        <taxon>Bacillati</taxon>
        <taxon>Actinomycetota</taxon>
        <taxon>Actinomycetes</taxon>
        <taxon>Kitasatosporales</taxon>
        <taxon>Streptomycetaceae</taxon>
        <taxon>Streptomyces</taxon>
    </lineage>
</organism>
<keyword evidence="6" id="KW-1185">Reference proteome</keyword>
<comment type="caution">
    <text evidence="5">The sequence shown here is derived from an EMBL/GenBank/DDBJ whole genome shotgun (WGS) entry which is preliminary data.</text>
</comment>
<proteinExistence type="predicted"/>
<dbReference type="InterPro" id="IPR041916">
    <property type="entry name" value="Anti_sigma_zinc_sf"/>
</dbReference>
<dbReference type="Proteomes" id="UP001595997">
    <property type="component" value="Unassembled WGS sequence"/>
</dbReference>
<accession>A0ABV9A3A5</accession>
<evidence type="ECO:0000256" key="1">
    <source>
        <dbReference type="ARBA" id="ARBA00023015"/>
    </source>
</evidence>
<keyword evidence="1" id="KW-0805">Transcription regulation</keyword>
<evidence type="ECO:0000256" key="2">
    <source>
        <dbReference type="ARBA" id="ARBA00023163"/>
    </source>
</evidence>
<dbReference type="InterPro" id="IPR027383">
    <property type="entry name" value="Znf_put"/>
</dbReference>
<keyword evidence="2" id="KW-0804">Transcription</keyword>
<feature type="region of interest" description="Disordered" evidence="3">
    <location>
        <begin position="320"/>
        <end position="348"/>
    </location>
</feature>
<dbReference type="Gene3D" id="1.10.10.1320">
    <property type="entry name" value="Anti-sigma factor, zinc-finger domain"/>
    <property type="match status" value="1"/>
</dbReference>
<gene>
    <name evidence="5" type="ORF">ACFPA8_05360</name>
</gene>
<evidence type="ECO:0000313" key="6">
    <source>
        <dbReference type="Proteomes" id="UP001595997"/>
    </source>
</evidence>
<protein>
    <submittedName>
        <fullName evidence="5">Anti-sigma factor family protein</fullName>
    </submittedName>
</protein>
<feature type="domain" description="Putative zinc-finger" evidence="4">
    <location>
        <begin position="26"/>
        <end position="54"/>
    </location>
</feature>
<evidence type="ECO:0000313" key="5">
    <source>
        <dbReference type="EMBL" id="MFC4493561.1"/>
    </source>
</evidence>
<sequence length="348" mass="34992">MSGTGMGRQLPQPERGLTPAEQHLGDRLAALIDGELGHDARERVLAHLATCRNCKAEADAQRRVKNVFADTAPPPPSDGLLARLQGLPAGGPDGPSDADGSGGPHRGAGGGLLGGRPRTSPGSMPGGSGNSSWTFDYLRGGRAESALSPSRGFGIHETDRPSSRGRRFAFAAAGAVSLAALALGGGLGPGPAGSSPAAAKGDAGGASASSVRTTSTATGTERDRRRRDTGGVRSERGGALSVNSATGSSVGAAAKTEQDVAFHRGAPWAAPTAPRSSRERPDTVLPLLREVLLDSPLTRSALPSFAYNSYGTEPYTGTTVDAFSGGAPEESAPVPAPSPVVTAAPPQG</sequence>
<feature type="region of interest" description="Disordered" evidence="3">
    <location>
        <begin position="182"/>
        <end position="255"/>
    </location>
</feature>
<feature type="region of interest" description="Disordered" evidence="3">
    <location>
        <begin position="1"/>
        <end position="23"/>
    </location>
</feature>
<feature type="compositionally biased region" description="Gly residues" evidence="3">
    <location>
        <begin position="100"/>
        <end position="114"/>
    </location>
</feature>
<evidence type="ECO:0000256" key="3">
    <source>
        <dbReference type="SAM" id="MobiDB-lite"/>
    </source>
</evidence>
<dbReference type="EMBL" id="JBHSFH010000004">
    <property type="protein sequence ID" value="MFC4493561.1"/>
    <property type="molecule type" value="Genomic_DNA"/>
</dbReference>
<dbReference type="Pfam" id="PF13490">
    <property type="entry name" value="zf-HC2"/>
    <property type="match status" value="1"/>
</dbReference>
<feature type="compositionally biased region" description="Low complexity" evidence="3">
    <location>
        <begin position="327"/>
        <end position="348"/>
    </location>
</feature>
<name>A0ABV9A3A5_9ACTN</name>
<feature type="compositionally biased region" description="Low complexity" evidence="3">
    <location>
        <begin position="192"/>
        <end position="219"/>
    </location>
</feature>
<dbReference type="RefSeq" id="WP_386443068.1">
    <property type="nucleotide sequence ID" value="NZ_JBHSFH010000004.1"/>
</dbReference>
<feature type="region of interest" description="Disordered" evidence="3">
    <location>
        <begin position="68"/>
        <end position="164"/>
    </location>
</feature>
<feature type="compositionally biased region" description="Basic and acidic residues" evidence="3">
    <location>
        <begin position="220"/>
        <end position="236"/>
    </location>
</feature>
<reference evidence="6" key="1">
    <citation type="journal article" date="2019" name="Int. J. Syst. Evol. Microbiol.">
        <title>The Global Catalogue of Microorganisms (GCM) 10K type strain sequencing project: providing services to taxonomists for standard genome sequencing and annotation.</title>
        <authorList>
            <consortium name="The Broad Institute Genomics Platform"/>
            <consortium name="The Broad Institute Genome Sequencing Center for Infectious Disease"/>
            <person name="Wu L."/>
            <person name="Ma J."/>
        </authorList>
    </citation>
    <scope>NUCLEOTIDE SEQUENCE [LARGE SCALE GENOMIC DNA]</scope>
    <source>
        <strain evidence="6">CGMCC 4.7357</strain>
    </source>
</reference>
<evidence type="ECO:0000259" key="4">
    <source>
        <dbReference type="Pfam" id="PF13490"/>
    </source>
</evidence>